<comment type="cofactor">
    <cofactor evidence="1">
        <name>pyridoxal 5'-phosphate</name>
        <dbReference type="ChEBI" id="CHEBI:597326"/>
    </cofactor>
</comment>
<dbReference type="GO" id="GO:0006730">
    <property type="term" value="P:one-carbon metabolic process"/>
    <property type="evidence" value="ECO:0007669"/>
    <property type="project" value="UniProtKB-KW"/>
</dbReference>
<reference evidence="7" key="1">
    <citation type="submission" date="2020-08" db="EMBL/GenBank/DDBJ databases">
        <title>Genome public.</title>
        <authorList>
            <person name="Liu C."/>
            <person name="Sun Q."/>
        </authorList>
    </citation>
    <scope>NUCLEOTIDE SEQUENCE</scope>
    <source>
        <strain evidence="7">NSJ-12</strain>
    </source>
</reference>
<evidence type="ECO:0000256" key="4">
    <source>
        <dbReference type="ARBA" id="ARBA00022605"/>
    </source>
</evidence>
<protein>
    <recommendedName>
        <fullName evidence="6">Serine hydroxymethyltransferase-like domain-containing protein</fullName>
    </recommendedName>
</protein>
<dbReference type="Gene3D" id="3.40.640.10">
    <property type="entry name" value="Type I PLP-dependent aspartate aminotransferase-like (Major domain)"/>
    <property type="match status" value="1"/>
</dbReference>
<evidence type="ECO:0000256" key="2">
    <source>
        <dbReference type="ARBA" id="ARBA00006376"/>
    </source>
</evidence>
<dbReference type="GO" id="GO:0046653">
    <property type="term" value="P:tetrahydrofolate metabolic process"/>
    <property type="evidence" value="ECO:0007669"/>
    <property type="project" value="TreeGrafter"/>
</dbReference>
<dbReference type="GO" id="GO:0019264">
    <property type="term" value="P:glycine biosynthetic process from serine"/>
    <property type="evidence" value="ECO:0007669"/>
    <property type="project" value="TreeGrafter"/>
</dbReference>
<evidence type="ECO:0000313" key="8">
    <source>
        <dbReference type="Proteomes" id="UP000655830"/>
    </source>
</evidence>
<evidence type="ECO:0000313" key="7">
    <source>
        <dbReference type="EMBL" id="MBC8580750.1"/>
    </source>
</evidence>
<dbReference type="GO" id="GO:0005737">
    <property type="term" value="C:cytoplasm"/>
    <property type="evidence" value="ECO:0007669"/>
    <property type="project" value="TreeGrafter"/>
</dbReference>
<dbReference type="Proteomes" id="UP000655830">
    <property type="component" value="Unassembled WGS sequence"/>
</dbReference>
<dbReference type="GO" id="GO:0004372">
    <property type="term" value="F:glycine hydroxymethyltransferase activity"/>
    <property type="evidence" value="ECO:0007669"/>
    <property type="project" value="TreeGrafter"/>
</dbReference>
<gene>
    <name evidence="7" type="ORF">H8718_14610</name>
</gene>
<evidence type="ECO:0000256" key="5">
    <source>
        <dbReference type="ARBA" id="ARBA00022898"/>
    </source>
</evidence>
<keyword evidence="5" id="KW-0663">Pyridoxal phosphate</keyword>
<dbReference type="EMBL" id="JACRSY010000027">
    <property type="protein sequence ID" value="MBC8580750.1"/>
    <property type="molecule type" value="Genomic_DNA"/>
</dbReference>
<keyword evidence="4" id="KW-0028">Amino-acid biosynthesis</keyword>
<dbReference type="PANTHER" id="PTHR11680:SF35">
    <property type="entry name" value="SERINE HYDROXYMETHYLTRANSFERASE 1"/>
    <property type="match status" value="1"/>
</dbReference>
<sequence>MDNELKILDYIKKNEELSRKTIRLVASENLQMVEERLPFLLDMFARYSFDNDSVWKYPSFELDKIEKRAADLLKLYLNCKYVSLKAISGLNGMLTTIASYNEIGDVVMSLDPNDGGHFETSAIIKKIGFKSEYLPFNKETWQIDCEKLKEYENLDKIRMVYIDLCMAVFPQPIKELKKVLSKDTLIVYDASHVFGLIIGDKFQKPLEEGADILIANTHKTFPGPHKAVFATNRRLLKWQFEQTGNCFISHHHMADVASLGLVLEKGKQYFIQYAKNILKNTQTLARKLEAKNVNVQLLELGYSASHQLWFECGGKEDVDLVIDLLSQVNITVNGAVLPSLNGKWGIRIGTQEITNRGITEEGIEKIASIISKIVNDKELSDDITAMQEYVVQNCFVSPIAYKKVDKIMEILEQ</sequence>
<organism evidence="7 8">
    <name type="scientific">Zhenhengia yiwuensis</name>
    <dbReference type="NCBI Taxonomy" id="2763666"/>
    <lineage>
        <taxon>Bacteria</taxon>
        <taxon>Bacillati</taxon>
        <taxon>Bacillota</taxon>
        <taxon>Clostridia</taxon>
        <taxon>Lachnospirales</taxon>
        <taxon>Lachnospiraceae</taxon>
        <taxon>Zhenhengia</taxon>
    </lineage>
</organism>
<proteinExistence type="inferred from homology"/>
<name>A0A926EKJ9_9FIRM</name>
<feature type="domain" description="Serine hydroxymethyltransferase-like" evidence="6">
    <location>
        <begin position="4"/>
        <end position="370"/>
    </location>
</feature>
<evidence type="ECO:0000256" key="1">
    <source>
        <dbReference type="ARBA" id="ARBA00001933"/>
    </source>
</evidence>
<dbReference type="InterPro" id="IPR015422">
    <property type="entry name" value="PyrdxlP-dep_Trfase_small"/>
</dbReference>
<accession>A0A926EKJ9</accession>
<dbReference type="Gene3D" id="3.90.1150.10">
    <property type="entry name" value="Aspartate Aminotransferase, domain 1"/>
    <property type="match status" value="1"/>
</dbReference>
<dbReference type="PANTHER" id="PTHR11680">
    <property type="entry name" value="SERINE HYDROXYMETHYLTRANSFERASE"/>
    <property type="match status" value="1"/>
</dbReference>
<keyword evidence="8" id="KW-1185">Reference proteome</keyword>
<dbReference type="InterPro" id="IPR015424">
    <property type="entry name" value="PyrdxlP-dep_Trfase"/>
</dbReference>
<evidence type="ECO:0000256" key="3">
    <source>
        <dbReference type="ARBA" id="ARBA00022563"/>
    </source>
</evidence>
<keyword evidence="3" id="KW-0554">One-carbon metabolism</keyword>
<dbReference type="GO" id="GO:0030170">
    <property type="term" value="F:pyridoxal phosphate binding"/>
    <property type="evidence" value="ECO:0007669"/>
    <property type="project" value="TreeGrafter"/>
</dbReference>
<comment type="similarity">
    <text evidence="2">Belongs to the SHMT family.</text>
</comment>
<dbReference type="InterPro" id="IPR039429">
    <property type="entry name" value="SHMT-like_dom"/>
</dbReference>
<dbReference type="AlphaFoldDB" id="A0A926EKJ9"/>
<dbReference type="Pfam" id="PF00464">
    <property type="entry name" value="SHMT"/>
    <property type="match status" value="1"/>
</dbReference>
<dbReference type="InterPro" id="IPR049943">
    <property type="entry name" value="Ser_HO-MeTrfase-like"/>
</dbReference>
<dbReference type="SUPFAM" id="SSF53383">
    <property type="entry name" value="PLP-dependent transferases"/>
    <property type="match status" value="1"/>
</dbReference>
<dbReference type="RefSeq" id="WP_249333462.1">
    <property type="nucleotide sequence ID" value="NZ_JACRSY010000027.1"/>
</dbReference>
<dbReference type="InterPro" id="IPR015421">
    <property type="entry name" value="PyrdxlP-dep_Trfase_major"/>
</dbReference>
<comment type="caution">
    <text evidence="7">The sequence shown here is derived from an EMBL/GenBank/DDBJ whole genome shotgun (WGS) entry which is preliminary data.</text>
</comment>
<evidence type="ECO:0000259" key="6">
    <source>
        <dbReference type="Pfam" id="PF00464"/>
    </source>
</evidence>